<comment type="cofactor">
    <cofactor evidence="1 12">
        <name>Mg(2+)</name>
        <dbReference type="ChEBI" id="CHEBI:18420"/>
    </cofactor>
</comment>
<gene>
    <name evidence="12 14" type="primary">ubiA</name>
    <name evidence="14" type="ORF">CSA60_01520</name>
</gene>
<comment type="caution">
    <text evidence="14">The sequence shown here is derived from an EMBL/GenBank/DDBJ whole genome shotgun (WGS) entry which is preliminary data.</text>
</comment>
<evidence type="ECO:0000313" key="15">
    <source>
        <dbReference type="Proteomes" id="UP000243469"/>
    </source>
</evidence>
<comment type="catalytic activity">
    <reaction evidence="12">
        <text>all-trans-octaprenyl diphosphate + 4-hydroxybenzoate = 4-hydroxy-3-(all-trans-octaprenyl)benzoate + diphosphate</text>
        <dbReference type="Rhea" id="RHEA:27782"/>
        <dbReference type="ChEBI" id="CHEBI:1617"/>
        <dbReference type="ChEBI" id="CHEBI:17879"/>
        <dbReference type="ChEBI" id="CHEBI:33019"/>
        <dbReference type="ChEBI" id="CHEBI:57711"/>
        <dbReference type="EC" id="2.5.1.39"/>
    </reaction>
</comment>
<dbReference type="PANTHER" id="PTHR11048:SF28">
    <property type="entry name" value="4-HYDROXYBENZOATE POLYPRENYLTRANSFERASE, MITOCHONDRIAL"/>
    <property type="match status" value="1"/>
</dbReference>
<organism evidence="14 15">
    <name type="scientific">Neptuniibacter caesariensis</name>
    <dbReference type="NCBI Taxonomy" id="207954"/>
    <lineage>
        <taxon>Bacteria</taxon>
        <taxon>Pseudomonadati</taxon>
        <taxon>Pseudomonadota</taxon>
        <taxon>Gammaproteobacteria</taxon>
        <taxon>Oceanospirillales</taxon>
        <taxon>Oceanospirillaceae</taxon>
        <taxon>Neptuniibacter</taxon>
    </lineage>
</organism>
<feature type="transmembrane region" description="Helical" evidence="12">
    <location>
        <begin position="216"/>
        <end position="237"/>
    </location>
</feature>
<evidence type="ECO:0000256" key="2">
    <source>
        <dbReference type="ARBA" id="ARBA00004141"/>
    </source>
</evidence>
<dbReference type="InterPro" id="IPR006370">
    <property type="entry name" value="HB_polyprenyltransferase-like"/>
</dbReference>
<evidence type="ECO:0000256" key="8">
    <source>
        <dbReference type="ARBA" id="ARBA00022692"/>
    </source>
</evidence>
<evidence type="ECO:0000256" key="3">
    <source>
        <dbReference type="ARBA" id="ARBA00005985"/>
    </source>
</evidence>
<accession>A0A2G6JP42</accession>
<dbReference type="NCBIfam" id="TIGR01474">
    <property type="entry name" value="ubiA_proteo"/>
    <property type="match status" value="1"/>
</dbReference>
<evidence type="ECO:0000256" key="5">
    <source>
        <dbReference type="ARBA" id="ARBA00022519"/>
    </source>
</evidence>
<keyword evidence="8 12" id="KW-0812">Transmembrane</keyword>
<evidence type="ECO:0000256" key="7">
    <source>
        <dbReference type="ARBA" id="ARBA00022688"/>
    </source>
</evidence>
<proteinExistence type="inferred from homology"/>
<comment type="function">
    <text evidence="12">Catalyzes the prenylation of para-hydroxybenzoate (PHB) with an all-trans polyprenyl group. Mediates the second step in the final reaction sequence of ubiquinone-8 (UQ-8) biosynthesis, which is the condensation of the polyisoprenoid side chain with PHB, generating the first membrane-bound Q intermediate 3-octaprenyl-4-hydroxybenzoate.</text>
</comment>
<keyword evidence="7 12" id="KW-0831">Ubiquinone biosynthesis</keyword>
<evidence type="ECO:0000256" key="13">
    <source>
        <dbReference type="NCBIfam" id="TIGR01474"/>
    </source>
</evidence>
<keyword evidence="11 12" id="KW-0472">Membrane</keyword>
<dbReference type="UniPathway" id="UPA00232"/>
<keyword evidence="5 12" id="KW-0997">Cell inner membrane</keyword>
<keyword evidence="9 12" id="KW-0460">Magnesium</keyword>
<keyword evidence="6 12" id="KW-0808">Transferase</keyword>
<dbReference type="Pfam" id="PF01040">
    <property type="entry name" value="UbiA"/>
    <property type="match status" value="1"/>
</dbReference>
<dbReference type="GO" id="GO:0008412">
    <property type="term" value="F:4-hydroxybenzoate polyprenyltransferase activity"/>
    <property type="evidence" value="ECO:0007669"/>
    <property type="project" value="UniProtKB-UniRule"/>
</dbReference>
<feature type="transmembrane region" description="Helical" evidence="12">
    <location>
        <begin position="150"/>
        <end position="167"/>
    </location>
</feature>
<name>A0A2G6JP42_NEPCE</name>
<feature type="transmembrane region" description="Helical" evidence="12">
    <location>
        <begin position="97"/>
        <end position="119"/>
    </location>
</feature>
<comment type="subcellular location">
    <subcellularLocation>
        <location evidence="12">Cell inner membrane</location>
        <topology evidence="12">Multi-pass membrane protein</topology>
    </subcellularLocation>
    <subcellularLocation>
        <location evidence="2">Membrane</location>
        <topology evidence="2">Multi-pass membrane protein</topology>
    </subcellularLocation>
</comment>
<dbReference type="Gene3D" id="1.10.357.140">
    <property type="entry name" value="UbiA prenyltransferase"/>
    <property type="match status" value="1"/>
</dbReference>
<dbReference type="InterPro" id="IPR030470">
    <property type="entry name" value="UbiA_prenylTrfase_CS"/>
</dbReference>
<dbReference type="STRING" id="207954.MED92_05358"/>
<dbReference type="InterPro" id="IPR044878">
    <property type="entry name" value="UbiA_sf"/>
</dbReference>
<dbReference type="GO" id="GO:0006744">
    <property type="term" value="P:ubiquinone biosynthetic process"/>
    <property type="evidence" value="ECO:0007669"/>
    <property type="project" value="UniProtKB-UniRule"/>
</dbReference>
<feature type="transmembrane region" description="Helical" evidence="12">
    <location>
        <begin position="29"/>
        <end position="49"/>
    </location>
</feature>
<evidence type="ECO:0000256" key="11">
    <source>
        <dbReference type="ARBA" id="ARBA00023136"/>
    </source>
</evidence>
<evidence type="ECO:0000256" key="1">
    <source>
        <dbReference type="ARBA" id="ARBA00001946"/>
    </source>
</evidence>
<reference evidence="14 15" key="1">
    <citation type="submission" date="2017-10" db="EMBL/GenBank/DDBJ databases">
        <title>Novel microbial diversity and functional potential in the marine mammal oral microbiome.</title>
        <authorList>
            <person name="Dudek N.K."/>
            <person name="Sun C.L."/>
            <person name="Burstein D."/>
            <person name="Kantor R.S."/>
            <person name="Aliaga Goltsman D.S."/>
            <person name="Bik E.M."/>
            <person name="Thomas B.C."/>
            <person name="Banfield J.F."/>
            <person name="Relman D.A."/>
        </authorList>
    </citation>
    <scope>NUCLEOTIDE SEQUENCE [LARGE SCALE GENOMIC DNA]</scope>
    <source>
        <strain evidence="14">DOLJORAL78_47_21</strain>
    </source>
</reference>
<dbReference type="InterPro" id="IPR039653">
    <property type="entry name" value="Prenyltransferase"/>
</dbReference>
<dbReference type="FunFam" id="1.20.120.1780:FF:000001">
    <property type="entry name" value="4-hydroxybenzoate octaprenyltransferase"/>
    <property type="match status" value="1"/>
</dbReference>
<dbReference type="EMBL" id="PDSH01000012">
    <property type="protein sequence ID" value="PIE25194.1"/>
    <property type="molecule type" value="Genomic_DNA"/>
</dbReference>
<dbReference type="Proteomes" id="UP000243469">
    <property type="component" value="Unassembled WGS sequence"/>
</dbReference>
<comment type="pathway">
    <text evidence="12">Cofactor biosynthesis; ubiquinone biosynthesis.</text>
</comment>
<feature type="transmembrane region" description="Helical" evidence="12">
    <location>
        <begin position="243"/>
        <end position="263"/>
    </location>
</feature>
<feature type="transmembrane region" description="Helical" evidence="12">
    <location>
        <begin position="173"/>
        <end position="196"/>
    </location>
</feature>
<evidence type="ECO:0000256" key="12">
    <source>
        <dbReference type="HAMAP-Rule" id="MF_01635"/>
    </source>
</evidence>
<evidence type="ECO:0000256" key="6">
    <source>
        <dbReference type="ARBA" id="ARBA00022679"/>
    </source>
</evidence>
<dbReference type="CDD" id="cd13959">
    <property type="entry name" value="PT_UbiA_COQ2"/>
    <property type="match status" value="1"/>
</dbReference>
<comment type="similarity">
    <text evidence="3 12">Belongs to the UbiA prenyltransferase family.</text>
</comment>
<sequence>MATSTQRNTLPLIEKLKAYGRLMRVEKPIGTYLLLWPAFWALWIAAEGIPSGKLLFIFTLGVFLTRSAGCVINDFADRKIDGHVKRTAMRPIPAGLVSAKEALYLFCGLMLLAFILVLFTNLNTILLSAGGLLLAACYPFMKRYTHLPQVVLGAAFAWSVPMAFTAVTDTIPVYAWLIYIATLLWTVAYDTMYAMVDRDDDLRIGVKSTAILFGDADKFIIGMLQLSMLMTLILLARQVNLGLFFYLGLIGAGLLFIYQQWLIRDRERDSCFKAFLNNHYAGLLIFIGLALDYWL</sequence>
<protein>
    <recommendedName>
        <fullName evidence="12 13">4-hydroxybenzoate octaprenyltransferase</fullName>
        <ecNumber evidence="12 13">2.5.1.39</ecNumber>
    </recommendedName>
    <alternativeName>
        <fullName evidence="12">4-HB polyprenyltransferase</fullName>
    </alternativeName>
</protein>
<feature type="transmembrane region" description="Helical" evidence="12">
    <location>
        <begin position="55"/>
        <end position="76"/>
    </location>
</feature>
<keyword evidence="10 12" id="KW-1133">Transmembrane helix</keyword>
<evidence type="ECO:0000256" key="9">
    <source>
        <dbReference type="ARBA" id="ARBA00022842"/>
    </source>
</evidence>
<dbReference type="Gene3D" id="1.20.120.1780">
    <property type="entry name" value="UbiA prenyltransferase"/>
    <property type="match status" value="1"/>
</dbReference>
<dbReference type="PANTHER" id="PTHR11048">
    <property type="entry name" value="PRENYLTRANSFERASES"/>
    <property type="match status" value="1"/>
</dbReference>
<evidence type="ECO:0000256" key="10">
    <source>
        <dbReference type="ARBA" id="ARBA00022989"/>
    </source>
</evidence>
<evidence type="ECO:0000313" key="14">
    <source>
        <dbReference type="EMBL" id="PIE25194.1"/>
    </source>
</evidence>
<dbReference type="GO" id="GO:0005886">
    <property type="term" value="C:plasma membrane"/>
    <property type="evidence" value="ECO:0007669"/>
    <property type="project" value="UniProtKB-SubCell"/>
</dbReference>
<evidence type="ECO:0000256" key="4">
    <source>
        <dbReference type="ARBA" id="ARBA00022475"/>
    </source>
</evidence>
<keyword evidence="4 12" id="KW-1003">Cell membrane</keyword>
<dbReference type="PROSITE" id="PS00943">
    <property type="entry name" value="UBIA"/>
    <property type="match status" value="1"/>
</dbReference>
<dbReference type="AlphaFoldDB" id="A0A2G6JP42"/>
<dbReference type="InterPro" id="IPR000537">
    <property type="entry name" value="UbiA_prenyltransferase"/>
</dbReference>
<dbReference type="EC" id="2.5.1.39" evidence="12 13"/>
<dbReference type="FunFam" id="1.10.357.140:FF:000002">
    <property type="entry name" value="4-hydroxybenzoate octaprenyltransferase"/>
    <property type="match status" value="1"/>
</dbReference>
<dbReference type="HAMAP" id="MF_01635">
    <property type="entry name" value="UbiA"/>
    <property type="match status" value="1"/>
</dbReference>